<organism evidence="2 3">
    <name type="scientific">Qipengyuania vulgaris</name>
    <dbReference type="NCBI Taxonomy" id="291985"/>
    <lineage>
        <taxon>Bacteria</taxon>
        <taxon>Pseudomonadati</taxon>
        <taxon>Pseudomonadota</taxon>
        <taxon>Alphaproteobacteria</taxon>
        <taxon>Sphingomonadales</taxon>
        <taxon>Erythrobacteraceae</taxon>
        <taxon>Qipengyuania</taxon>
    </lineage>
</organism>
<keyword evidence="1" id="KW-0472">Membrane</keyword>
<feature type="transmembrane region" description="Helical" evidence="1">
    <location>
        <begin position="43"/>
        <end position="59"/>
    </location>
</feature>
<keyword evidence="3" id="KW-1185">Reference proteome</keyword>
<dbReference type="OrthoDB" id="7605390at2"/>
<keyword evidence="1" id="KW-0812">Transmembrane</keyword>
<evidence type="ECO:0000313" key="3">
    <source>
        <dbReference type="Proteomes" id="UP000448199"/>
    </source>
</evidence>
<evidence type="ECO:0000256" key="1">
    <source>
        <dbReference type="SAM" id="Phobius"/>
    </source>
</evidence>
<dbReference type="EMBL" id="WTYC01000008">
    <property type="protein sequence ID" value="MXO49219.1"/>
    <property type="molecule type" value="Genomic_DNA"/>
</dbReference>
<gene>
    <name evidence="2" type="ORF">GRI69_13245</name>
</gene>
<evidence type="ECO:0000313" key="2">
    <source>
        <dbReference type="EMBL" id="MXO49219.1"/>
    </source>
</evidence>
<reference evidence="2 3" key="1">
    <citation type="submission" date="2019-12" db="EMBL/GenBank/DDBJ databases">
        <title>Genomic-based taxomic classification of the family Erythrobacteraceae.</title>
        <authorList>
            <person name="Xu L."/>
        </authorList>
    </citation>
    <scope>NUCLEOTIDE SEQUENCE [LARGE SCALE GENOMIC DNA]</scope>
    <source>
        <strain evidence="2 3">DSM 17792</strain>
    </source>
</reference>
<dbReference type="AlphaFoldDB" id="A0A844XV19"/>
<dbReference type="RefSeq" id="WP_160728754.1">
    <property type="nucleotide sequence ID" value="NZ_WTYC01000008.1"/>
</dbReference>
<dbReference type="Proteomes" id="UP000448199">
    <property type="component" value="Unassembled WGS sequence"/>
</dbReference>
<accession>A0A844XV19</accession>
<comment type="caution">
    <text evidence="2">The sequence shown here is derived from an EMBL/GenBank/DDBJ whole genome shotgun (WGS) entry which is preliminary data.</text>
</comment>
<name>A0A844XV19_9SPHN</name>
<proteinExistence type="predicted"/>
<keyword evidence="1" id="KW-1133">Transmembrane helix</keyword>
<sequence length="124" mass="13773">MLKWIKTFAARRTYRYVSTFLTLALLALPITFALMDAPKWLGFVLALPFAIFLIIVSHFRMIDAAMSPGWVVLMILVMNFGPSVELPGITLYLSHLVHLVPVAIGWIAPARSETSADNLAEPTT</sequence>
<protein>
    <submittedName>
        <fullName evidence="2">Uncharacterized protein</fullName>
    </submittedName>
</protein>
<feature type="transmembrane region" description="Helical" evidence="1">
    <location>
        <begin position="66"/>
        <end position="83"/>
    </location>
</feature>